<feature type="region of interest" description="Disordered" evidence="5">
    <location>
        <begin position="298"/>
        <end position="322"/>
    </location>
</feature>
<evidence type="ECO:0000256" key="4">
    <source>
        <dbReference type="PROSITE-ProRule" id="PRU00473"/>
    </source>
</evidence>
<feature type="compositionally biased region" description="Basic and acidic residues" evidence="5">
    <location>
        <begin position="158"/>
        <end position="168"/>
    </location>
</feature>
<evidence type="ECO:0000256" key="6">
    <source>
        <dbReference type="SAM" id="SignalP"/>
    </source>
</evidence>
<evidence type="ECO:0000313" key="8">
    <source>
        <dbReference type="EMBL" id="SFN09008.1"/>
    </source>
</evidence>
<dbReference type="InterPro" id="IPR006665">
    <property type="entry name" value="OmpA-like"/>
</dbReference>
<feature type="compositionally biased region" description="Basic and acidic residues" evidence="5">
    <location>
        <begin position="305"/>
        <end position="322"/>
    </location>
</feature>
<dbReference type="PRINTS" id="PR01021">
    <property type="entry name" value="OMPADOMAIN"/>
</dbReference>
<dbReference type="Gene3D" id="3.30.1330.60">
    <property type="entry name" value="OmpA-like domain"/>
    <property type="match status" value="1"/>
</dbReference>
<feature type="signal peptide" evidence="6">
    <location>
        <begin position="1"/>
        <end position="23"/>
    </location>
</feature>
<evidence type="ECO:0000259" key="7">
    <source>
        <dbReference type="PROSITE" id="PS51123"/>
    </source>
</evidence>
<reference evidence="8 9" key="1">
    <citation type="submission" date="2016-10" db="EMBL/GenBank/DDBJ databases">
        <authorList>
            <person name="de Groot N.N."/>
        </authorList>
    </citation>
    <scope>NUCLEOTIDE SEQUENCE [LARGE SCALE GENOMIC DNA]</scope>
    <source>
        <strain evidence="8 9">CGMCC 1.7659</strain>
    </source>
</reference>
<organism evidence="8 9">
    <name type="scientific">Dokdonella immobilis</name>
    <dbReference type="NCBI Taxonomy" id="578942"/>
    <lineage>
        <taxon>Bacteria</taxon>
        <taxon>Pseudomonadati</taxon>
        <taxon>Pseudomonadota</taxon>
        <taxon>Gammaproteobacteria</taxon>
        <taxon>Lysobacterales</taxon>
        <taxon>Rhodanobacteraceae</taxon>
        <taxon>Dokdonella</taxon>
    </lineage>
</organism>
<keyword evidence="3" id="KW-0998">Cell outer membrane</keyword>
<sequence>MMRSGLLAMFMALTVLASGSAPAASLDVDHERLSRSLAQLASDAKLGTYAAAEIARAQAALDVLKESGRGKKRAHLLYLAERRVDIAWATAQVADFENQLANLRQEHSRLQLAAARKEAEQARRELDQQRLLAQIRAEEAERAAEEARLQGEQQTAAAREEAEQARRLADAQAQEAALARKEAELAGAAADALRARLNNLRATRGAQGMQMTLDDVAFASGQSKLLPEAKEPLAKLVEFVRQEPDKQIRIEGHTDSTGSANANQVLSQRRAEAVRDALVAAGIDPARMTVVGLGAERPVAPNDTAEGRARNRRVDVILQDKQ</sequence>
<dbReference type="InterPro" id="IPR006690">
    <property type="entry name" value="OMPA-like_CS"/>
</dbReference>
<dbReference type="Proteomes" id="UP000198575">
    <property type="component" value="Unassembled WGS sequence"/>
</dbReference>
<feature type="chain" id="PRO_5011681993" evidence="6">
    <location>
        <begin position="24"/>
        <end position="322"/>
    </location>
</feature>
<dbReference type="EMBL" id="FOVF01000004">
    <property type="protein sequence ID" value="SFN09008.1"/>
    <property type="molecule type" value="Genomic_DNA"/>
</dbReference>
<protein>
    <submittedName>
        <fullName evidence="8">OmpA family protein</fullName>
    </submittedName>
</protein>
<proteinExistence type="predicted"/>
<keyword evidence="9" id="KW-1185">Reference proteome</keyword>
<dbReference type="SUPFAM" id="SSF103088">
    <property type="entry name" value="OmpA-like"/>
    <property type="match status" value="1"/>
</dbReference>
<dbReference type="PROSITE" id="PS01068">
    <property type="entry name" value="OMPA_1"/>
    <property type="match status" value="1"/>
</dbReference>
<gene>
    <name evidence="8" type="ORF">SAMN05216289_10428</name>
</gene>
<dbReference type="InterPro" id="IPR006664">
    <property type="entry name" value="OMP_bac"/>
</dbReference>
<keyword evidence="6" id="KW-0732">Signal</keyword>
<comment type="subcellular location">
    <subcellularLocation>
        <location evidence="1">Cell outer membrane</location>
    </subcellularLocation>
</comment>
<accession>A0A1I4W5V7</accession>
<evidence type="ECO:0000256" key="1">
    <source>
        <dbReference type="ARBA" id="ARBA00004442"/>
    </source>
</evidence>
<dbReference type="AlphaFoldDB" id="A0A1I4W5V7"/>
<dbReference type="PANTHER" id="PTHR30329">
    <property type="entry name" value="STATOR ELEMENT OF FLAGELLAR MOTOR COMPLEX"/>
    <property type="match status" value="1"/>
</dbReference>
<dbReference type="Pfam" id="PF00691">
    <property type="entry name" value="OmpA"/>
    <property type="match status" value="1"/>
</dbReference>
<dbReference type="GO" id="GO:0009279">
    <property type="term" value="C:cell outer membrane"/>
    <property type="evidence" value="ECO:0007669"/>
    <property type="project" value="UniProtKB-SubCell"/>
</dbReference>
<name>A0A1I4W5V7_9GAMM</name>
<dbReference type="CDD" id="cd07185">
    <property type="entry name" value="OmpA_C-like"/>
    <property type="match status" value="1"/>
</dbReference>
<dbReference type="STRING" id="578942.SAMN05216289_10428"/>
<keyword evidence="2 4" id="KW-0472">Membrane</keyword>
<dbReference type="PANTHER" id="PTHR30329:SF21">
    <property type="entry name" value="LIPOPROTEIN YIAD-RELATED"/>
    <property type="match status" value="1"/>
</dbReference>
<evidence type="ECO:0000313" key="9">
    <source>
        <dbReference type="Proteomes" id="UP000198575"/>
    </source>
</evidence>
<dbReference type="InterPro" id="IPR036737">
    <property type="entry name" value="OmpA-like_sf"/>
</dbReference>
<evidence type="ECO:0000256" key="5">
    <source>
        <dbReference type="SAM" id="MobiDB-lite"/>
    </source>
</evidence>
<dbReference type="InterPro" id="IPR050330">
    <property type="entry name" value="Bact_OuterMem_StrucFunc"/>
</dbReference>
<feature type="domain" description="OmpA-like" evidence="7">
    <location>
        <begin position="205"/>
        <end position="322"/>
    </location>
</feature>
<dbReference type="PROSITE" id="PS51123">
    <property type="entry name" value="OMPA_2"/>
    <property type="match status" value="1"/>
</dbReference>
<evidence type="ECO:0000256" key="3">
    <source>
        <dbReference type="ARBA" id="ARBA00023237"/>
    </source>
</evidence>
<evidence type="ECO:0000256" key="2">
    <source>
        <dbReference type="ARBA" id="ARBA00023136"/>
    </source>
</evidence>
<feature type="region of interest" description="Disordered" evidence="5">
    <location>
        <begin position="143"/>
        <end position="168"/>
    </location>
</feature>